<dbReference type="Pfam" id="PF09861">
    <property type="entry name" value="Lar_N"/>
    <property type="match status" value="1"/>
</dbReference>
<dbReference type="Gene3D" id="3.40.50.11440">
    <property type="match status" value="1"/>
</dbReference>
<comment type="caution">
    <text evidence="2">The sequence shown here is derived from an EMBL/GenBank/DDBJ whole genome shotgun (WGS) entry which is preliminary data.</text>
</comment>
<evidence type="ECO:0000313" key="3">
    <source>
        <dbReference type="Proteomes" id="UP001333818"/>
    </source>
</evidence>
<protein>
    <submittedName>
        <fullName evidence="2">Lactate racemase domain-containing protein</fullName>
    </submittedName>
</protein>
<keyword evidence="3" id="KW-1185">Reference proteome</keyword>
<feature type="domain" description="LarA-like N-terminal" evidence="1">
    <location>
        <begin position="20"/>
        <end position="181"/>
    </location>
</feature>
<reference evidence="2" key="1">
    <citation type="submission" date="2024-01" db="EMBL/GenBank/DDBJ databases">
        <title>Bank of Algae and Cyanobacteria of the Azores (BACA) strain genomes.</title>
        <authorList>
            <person name="Luz R."/>
            <person name="Cordeiro R."/>
            <person name="Fonseca A."/>
            <person name="Goncalves V."/>
        </authorList>
    </citation>
    <scope>NUCLEOTIDE SEQUENCE</scope>
    <source>
        <strain evidence="2">BACA0141</strain>
    </source>
</reference>
<evidence type="ECO:0000313" key="2">
    <source>
        <dbReference type="EMBL" id="MEE3716814.1"/>
    </source>
</evidence>
<dbReference type="EMBL" id="JAZBJZ010000026">
    <property type="protein sequence ID" value="MEE3716814.1"/>
    <property type="molecule type" value="Genomic_DNA"/>
</dbReference>
<proteinExistence type="predicted"/>
<sequence>MDYPRMFRMSQRFEDRILTDIPETIRKEIDRLNPSELIRPNQSVAVAVGSRGIDNHGLIVKSVIDELLALDAKPFIVTAMGSHGGATDEGQAAILAGYGITEETMGVPVRSSMDVIQIGTTDFGMPVFFGRIASEADHIVLVNRIKPHTRFAGEIESGMLKMMAIGLGKRIGAETYHRNFVHYSFDRVVRSVYKIVMQEMPIAFGIGIIENGYQQTAEIKAIGRDNIEQEERELLRMSRAWCPKLPFDDVDLLIIDEIGKDISGAGMDTSVTGLKKIFCPELVHSLPRVNKIFVRDLSKGTGGNAMGLGLADFTTKRLVDKIDFNSFYTNALTAQNLRGAKIPMFFKTDKEVLDAAFKSFGLIEPRNAKILWIKNTLQISEVEASISYRDRARTRPDITLLSEPRFLEFLPDGNLPDFVLSGEAAYQTV</sequence>
<evidence type="ECO:0000259" key="1">
    <source>
        <dbReference type="Pfam" id="PF09861"/>
    </source>
</evidence>
<dbReference type="AlphaFoldDB" id="A0AAW9PQS3"/>
<accession>A0AAW9PQS3</accession>
<name>A0AAW9PQS3_9CYAN</name>
<gene>
    <name evidence="2" type="ORF">V2H45_08655</name>
</gene>
<dbReference type="GO" id="GO:0050043">
    <property type="term" value="F:lactate racemase activity"/>
    <property type="evidence" value="ECO:0007669"/>
    <property type="project" value="InterPro"/>
</dbReference>
<dbReference type="Proteomes" id="UP001333818">
    <property type="component" value="Unassembled WGS sequence"/>
</dbReference>
<dbReference type="RefSeq" id="WP_330483243.1">
    <property type="nucleotide sequence ID" value="NZ_JAZBJZ010000026.1"/>
</dbReference>
<dbReference type="InterPro" id="IPR018657">
    <property type="entry name" value="LarA-like_N"/>
</dbReference>
<organism evidence="2 3">
    <name type="scientific">Tumidithrix elongata BACA0141</name>
    <dbReference type="NCBI Taxonomy" id="2716417"/>
    <lineage>
        <taxon>Bacteria</taxon>
        <taxon>Bacillati</taxon>
        <taxon>Cyanobacteriota</taxon>
        <taxon>Cyanophyceae</taxon>
        <taxon>Pseudanabaenales</taxon>
        <taxon>Pseudanabaenaceae</taxon>
        <taxon>Tumidithrix</taxon>
        <taxon>Tumidithrix elongata</taxon>
    </lineage>
</organism>